<dbReference type="Proteomes" id="UP000272942">
    <property type="component" value="Unassembled WGS sequence"/>
</dbReference>
<dbReference type="AlphaFoldDB" id="A0A183A1I9"/>
<organism evidence="4">
    <name type="scientific">Echinostoma caproni</name>
    <dbReference type="NCBI Taxonomy" id="27848"/>
    <lineage>
        <taxon>Eukaryota</taxon>
        <taxon>Metazoa</taxon>
        <taxon>Spiralia</taxon>
        <taxon>Lophotrochozoa</taxon>
        <taxon>Platyhelminthes</taxon>
        <taxon>Trematoda</taxon>
        <taxon>Digenea</taxon>
        <taxon>Plagiorchiida</taxon>
        <taxon>Echinostomata</taxon>
        <taxon>Echinostomatoidea</taxon>
        <taxon>Echinostomatidae</taxon>
        <taxon>Echinostoma</taxon>
    </lineage>
</organism>
<dbReference type="PANTHER" id="PTHR11735">
    <property type="entry name" value="TRNA N6-ADENOSINE THREONYLCARBAMOYLTRANSFERASE"/>
    <property type="match status" value="1"/>
</dbReference>
<accession>A0A183A1I9</accession>
<feature type="domain" description="Gcp-like" evidence="1">
    <location>
        <begin position="79"/>
        <end position="132"/>
    </location>
</feature>
<reference evidence="2 3" key="2">
    <citation type="submission" date="2018-11" db="EMBL/GenBank/DDBJ databases">
        <authorList>
            <consortium name="Pathogen Informatics"/>
        </authorList>
    </citation>
    <scope>NUCLEOTIDE SEQUENCE [LARGE SCALE GENOMIC DNA]</scope>
    <source>
        <strain evidence="2 3">Egypt</strain>
    </source>
</reference>
<evidence type="ECO:0000313" key="3">
    <source>
        <dbReference type="Proteomes" id="UP000272942"/>
    </source>
</evidence>
<proteinExistence type="predicted"/>
<keyword evidence="3" id="KW-1185">Reference proteome</keyword>
<dbReference type="WBParaSite" id="ECPE_0000082401-mRNA-1">
    <property type="protein sequence ID" value="ECPE_0000082401-mRNA-1"/>
    <property type="gene ID" value="ECPE_0000082401"/>
</dbReference>
<dbReference type="InterPro" id="IPR043129">
    <property type="entry name" value="ATPase_NBD"/>
</dbReference>
<dbReference type="EMBL" id="UZAN01003449">
    <property type="protein sequence ID" value="VDP29508.1"/>
    <property type="molecule type" value="Genomic_DNA"/>
</dbReference>
<dbReference type="Pfam" id="PF00814">
    <property type="entry name" value="TsaD"/>
    <property type="match status" value="1"/>
</dbReference>
<dbReference type="SUPFAM" id="SSF53067">
    <property type="entry name" value="Actin-like ATPase domain"/>
    <property type="match status" value="1"/>
</dbReference>
<dbReference type="OrthoDB" id="10259622at2759"/>
<evidence type="ECO:0000259" key="1">
    <source>
        <dbReference type="Pfam" id="PF00814"/>
    </source>
</evidence>
<gene>
    <name evidence="2" type="ORF">ECPE_LOCUS824</name>
</gene>
<reference evidence="4" key="1">
    <citation type="submission" date="2016-06" db="UniProtKB">
        <authorList>
            <consortium name="WormBaseParasite"/>
        </authorList>
    </citation>
    <scope>IDENTIFICATION</scope>
</reference>
<evidence type="ECO:0000313" key="4">
    <source>
        <dbReference type="WBParaSite" id="ECPE_0000082401-mRNA-1"/>
    </source>
</evidence>
<dbReference type="PANTHER" id="PTHR11735:SF6">
    <property type="entry name" value="TRNA N6-ADENOSINE THREONYLCARBAMOYLTRANSFERASE, MITOCHONDRIAL"/>
    <property type="match status" value="1"/>
</dbReference>
<evidence type="ECO:0000313" key="2">
    <source>
        <dbReference type="EMBL" id="VDP29508.1"/>
    </source>
</evidence>
<dbReference type="GO" id="GO:0005739">
    <property type="term" value="C:mitochondrion"/>
    <property type="evidence" value="ECO:0007669"/>
    <property type="project" value="TreeGrafter"/>
</dbReference>
<protein>
    <submittedName>
        <fullName evidence="4">Peptidase_M22 domain-containing protein</fullName>
    </submittedName>
</protein>
<name>A0A183A1I9_9TREM</name>
<dbReference type="Gene3D" id="3.30.420.40">
    <property type="match status" value="2"/>
</dbReference>
<dbReference type="InterPro" id="IPR000905">
    <property type="entry name" value="Gcp-like_dom"/>
</dbReference>
<sequence>MTSLSPKWVETLLAVLSVPFHRTRFPYMQNFHRFYILGLETSCDDTGAAVLNRTGEIVSECVQSQTKFTSIIFNLPFSVATKELDAIAVTVKPGMPLSLKVGVNYAKEIARQHALPIIPVHHMEAHALMIIPNYTLQLSVPLVIGCFLRWSQLSEKIDVICSKLPLITNRSMSEFHSLGPSRRDCTLTWCDGLCTSLTQRATQDGSCQADLIMPGRSMGRGQTRSSLLVLQVGGSTRVRVSVGKMTEDELIQVNEPLLRFTHCFSVGFLSELKALDENPNRSRA</sequence>